<evidence type="ECO:0000313" key="2">
    <source>
        <dbReference type="Proteomes" id="UP000821845"/>
    </source>
</evidence>
<evidence type="ECO:0000313" key="1">
    <source>
        <dbReference type="EMBL" id="KAH6934515.1"/>
    </source>
</evidence>
<name>A0ACB7SIQ6_HYAAI</name>
<comment type="caution">
    <text evidence="1">The sequence shown here is derived from an EMBL/GenBank/DDBJ whole genome shotgun (WGS) entry which is preliminary data.</text>
</comment>
<reference evidence="1" key="1">
    <citation type="submission" date="2020-05" db="EMBL/GenBank/DDBJ databases">
        <title>Large-scale comparative analyses of tick genomes elucidate their genetic diversity and vector capacities.</title>
        <authorList>
            <person name="Jia N."/>
            <person name="Wang J."/>
            <person name="Shi W."/>
            <person name="Du L."/>
            <person name="Sun Y."/>
            <person name="Zhan W."/>
            <person name="Jiang J."/>
            <person name="Wang Q."/>
            <person name="Zhang B."/>
            <person name="Ji P."/>
            <person name="Sakyi L.B."/>
            <person name="Cui X."/>
            <person name="Yuan T."/>
            <person name="Jiang B."/>
            <person name="Yang W."/>
            <person name="Lam T.T.-Y."/>
            <person name="Chang Q."/>
            <person name="Ding S."/>
            <person name="Wang X."/>
            <person name="Zhu J."/>
            <person name="Ruan X."/>
            <person name="Zhao L."/>
            <person name="Wei J."/>
            <person name="Que T."/>
            <person name="Du C."/>
            <person name="Cheng J."/>
            <person name="Dai P."/>
            <person name="Han X."/>
            <person name="Huang E."/>
            <person name="Gao Y."/>
            <person name="Liu J."/>
            <person name="Shao H."/>
            <person name="Ye R."/>
            <person name="Li L."/>
            <person name="Wei W."/>
            <person name="Wang X."/>
            <person name="Wang C."/>
            <person name="Yang T."/>
            <person name="Huo Q."/>
            <person name="Li W."/>
            <person name="Guo W."/>
            <person name="Chen H."/>
            <person name="Zhou L."/>
            <person name="Ni X."/>
            <person name="Tian J."/>
            <person name="Zhou Y."/>
            <person name="Sheng Y."/>
            <person name="Liu T."/>
            <person name="Pan Y."/>
            <person name="Xia L."/>
            <person name="Li J."/>
            <person name="Zhao F."/>
            <person name="Cao W."/>
        </authorList>
    </citation>
    <scope>NUCLEOTIDE SEQUENCE</scope>
    <source>
        <strain evidence="1">Hyas-2018</strain>
    </source>
</reference>
<proteinExistence type="predicted"/>
<accession>A0ACB7SIQ6</accession>
<dbReference type="EMBL" id="CM023484">
    <property type="protein sequence ID" value="KAH6934515.1"/>
    <property type="molecule type" value="Genomic_DNA"/>
</dbReference>
<organism evidence="1 2">
    <name type="scientific">Hyalomma asiaticum</name>
    <name type="common">Tick</name>
    <dbReference type="NCBI Taxonomy" id="266040"/>
    <lineage>
        <taxon>Eukaryota</taxon>
        <taxon>Metazoa</taxon>
        <taxon>Ecdysozoa</taxon>
        <taxon>Arthropoda</taxon>
        <taxon>Chelicerata</taxon>
        <taxon>Arachnida</taxon>
        <taxon>Acari</taxon>
        <taxon>Parasitiformes</taxon>
        <taxon>Ixodida</taxon>
        <taxon>Ixodoidea</taxon>
        <taxon>Ixodidae</taxon>
        <taxon>Hyalomminae</taxon>
        <taxon>Hyalomma</taxon>
    </lineage>
</organism>
<dbReference type="Proteomes" id="UP000821845">
    <property type="component" value="Chromosome 4"/>
</dbReference>
<sequence length="331" mass="37518">MRPRHSPMMAAEADRHNARNSPSRAHNVSSAVPHVQQWYPYVFMVDEPGGRSQLKGITGSMIDYIIKSMGINQSTIAANDDLHDTSKDDYSSDIYAVRPTSARRYQLVQPLDNDWGALLPDGRWTGMMGQLQRGEADIALGPFVLTEKEAQVANPSPAYTDEDMVILSGVEKEHKSNVYGYIRAFDLQVWMVLLCFLLVAAGVAVVAEILLPDTRLSSRQRRQRLARIFWVYMASMFLESSTFHFVSHSQRVLFGSWFLMLVILMNTFVGYMESALMLKEETDRLDTIEQLALNPKVRPMVFEAAGFLKIIEVNRKTALSQISDTQFDREI</sequence>
<gene>
    <name evidence="1" type="ORF">HPB50_024741</name>
</gene>
<keyword evidence="2" id="KW-1185">Reference proteome</keyword>
<protein>
    <submittedName>
        <fullName evidence="1">Uncharacterized protein</fullName>
    </submittedName>
</protein>